<protein>
    <submittedName>
        <fullName evidence="2">Uncharacterized protein</fullName>
    </submittedName>
</protein>
<dbReference type="EMBL" id="ML211343">
    <property type="protein sequence ID" value="TFK84074.1"/>
    <property type="molecule type" value="Genomic_DNA"/>
</dbReference>
<name>A0A5C3P344_9APHY</name>
<reference evidence="2 3" key="1">
    <citation type="journal article" date="2019" name="Nat. Ecol. Evol.">
        <title>Megaphylogeny resolves global patterns of mushroom evolution.</title>
        <authorList>
            <person name="Varga T."/>
            <person name="Krizsan K."/>
            <person name="Foldi C."/>
            <person name="Dima B."/>
            <person name="Sanchez-Garcia M."/>
            <person name="Sanchez-Ramirez S."/>
            <person name="Szollosi G.J."/>
            <person name="Szarkandi J.G."/>
            <person name="Papp V."/>
            <person name="Albert L."/>
            <person name="Andreopoulos W."/>
            <person name="Angelini C."/>
            <person name="Antonin V."/>
            <person name="Barry K.W."/>
            <person name="Bougher N.L."/>
            <person name="Buchanan P."/>
            <person name="Buyck B."/>
            <person name="Bense V."/>
            <person name="Catcheside P."/>
            <person name="Chovatia M."/>
            <person name="Cooper J."/>
            <person name="Damon W."/>
            <person name="Desjardin D."/>
            <person name="Finy P."/>
            <person name="Geml J."/>
            <person name="Haridas S."/>
            <person name="Hughes K."/>
            <person name="Justo A."/>
            <person name="Karasinski D."/>
            <person name="Kautmanova I."/>
            <person name="Kiss B."/>
            <person name="Kocsube S."/>
            <person name="Kotiranta H."/>
            <person name="LaButti K.M."/>
            <person name="Lechner B.E."/>
            <person name="Liimatainen K."/>
            <person name="Lipzen A."/>
            <person name="Lukacs Z."/>
            <person name="Mihaltcheva S."/>
            <person name="Morgado L.N."/>
            <person name="Niskanen T."/>
            <person name="Noordeloos M.E."/>
            <person name="Ohm R.A."/>
            <person name="Ortiz-Santana B."/>
            <person name="Ovrebo C."/>
            <person name="Racz N."/>
            <person name="Riley R."/>
            <person name="Savchenko A."/>
            <person name="Shiryaev A."/>
            <person name="Soop K."/>
            <person name="Spirin V."/>
            <person name="Szebenyi C."/>
            <person name="Tomsovsky M."/>
            <person name="Tulloss R.E."/>
            <person name="Uehling J."/>
            <person name="Grigoriev I.V."/>
            <person name="Vagvolgyi C."/>
            <person name="Papp T."/>
            <person name="Martin F.M."/>
            <person name="Miettinen O."/>
            <person name="Hibbett D.S."/>
            <person name="Nagy L.G."/>
        </authorList>
    </citation>
    <scope>NUCLEOTIDE SEQUENCE [LARGE SCALE GENOMIC DNA]</scope>
    <source>
        <strain evidence="2 3">HHB13444</strain>
    </source>
</reference>
<keyword evidence="3" id="KW-1185">Reference proteome</keyword>
<accession>A0A5C3P344</accession>
<gene>
    <name evidence="2" type="ORF">K466DRAFT_567436</name>
</gene>
<dbReference type="InParanoid" id="A0A5C3P344"/>
<evidence type="ECO:0000313" key="3">
    <source>
        <dbReference type="Proteomes" id="UP000308197"/>
    </source>
</evidence>
<evidence type="ECO:0000256" key="1">
    <source>
        <dbReference type="SAM" id="MobiDB-lite"/>
    </source>
</evidence>
<sequence>MYKLQSSGPCGFAPLCNTDCNESTPEDPELTNGVCGSDAEACLSTAIQEIRRFTDQHLSPTTISELRLRNQAARRRVSAKMSTYFAIRQRNVQMQKQNADILKELALGHRSLKDSKRELSRHSAALSKSQRMHRKEVDDLNAAIARASQSVERRLRHVTPEGGKEKHLITYQSRRLRPRRFLMKIRCELDPACPFDELAGPHYLCLVVEVINH</sequence>
<dbReference type="AlphaFoldDB" id="A0A5C3P344"/>
<dbReference type="Proteomes" id="UP000308197">
    <property type="component" value="Unassembled WGS sequence"/>
</dbReference>
<evidence type="ECO:0000313" key="2">
    <source>
        <dbReference type="EMBL" id="TFK84074.1"/>
    </source>
</evidence>
<organism evidence="2 3">
    <name type="scientific">Polyporus arcularius HHB13444</name>
    <dbReference type="NCBI Taxonomy" id="1314778"/>
    <lineage>
        <taxon>Eukaryota</taxon>
        <taxon>Fungi</taxon>
        <taxon>Dikarya</taxon>
        <taxon>Basidiomycota</taxon>
        <taxon>Agaricomycotina</taxon>
        <taxon>Agaricomycetes</taxon>
        <taxon>Polyporales</taxon>
        <taxon>Polyporaceae</taxon>
        <taxon>Polyporus</taxon>
    </lineage>
</organism>
<feature type="region of interest" description="Disordered" evidence="1">
    <location>
        <begin position="113"/>
        <end position="132"/>
    </location>
</feature>
<proteinExistence type="predicted"/>